<sequence>MENGIKSRIVQSAAELFGTKGYRSVTLSELASRLGMSKKTLYLHFSGKEEIAEAVLERTMDAVAAAIADIRGREGEPLDMFADIVRGIKREIVKLSPLFIEDVQKYLPSLWERLETFRARQLAFMESLLRQAQERGLIRELDPKLTASIMLESVQHFVRPDFAAKHGHTMVEVVDTLFTLFIEGLRASDNK</sequence>
<dbReference type="PANTHER" id="PTHR30055">
    <property type="entry name" value="HTH-TYPE TRANSCRIPTIONAL REGULATOR RUTR"/>
    <property type="match status" value="1"/>
</dbReference>
<dbReference type="InterPro" id="IPR036271">
    <property type="entry name" value="Tet_transcr_reg_TetR-rel_C_sf"/>
</dbReference>
<reference evidence="6" key="1">
    <citation type="submission" date="2018-02" db="EMBL/GenBank/DDBJ databases">
        <authorList>
            <person name="Kim S.-K."/>
            <person name="Jung H.-I."/>
            <person name="Lee S.-W."/>
        </authorList>
    </citation>
    <scope>NUCLEOTIDE SEQUENCE</scope>
    <source>
        <strain evidence="6">SK3146</strain>
    </source>
</reference>
<dbReference type="Gene3D" id="1.10.357.10">
    <property type="entry name" value="Tetracycline Repressor, domain 2"/>
    <property type="match status" value="1"/>
</dbReference>
<dbReference type="PANTHER" id="PTHR30055:SF234">
    <property type="entry name" value="HTH-TYPE TRANSCRIPTIONAL REGULATOR BETI"/>
    <property type="match status" value="1"/>
</dbReference>
<evidence type="ECO:0000256" key="2">
    <source>
        <dbReference type="ARBA" id="ARBA00023125"/>
    </source>
</evidence>
<dbReference type="InterPro" id="IPR001647">
    <property type="entry name" value="HTH_TetR"/>
</dbReference>
<dbReference type="EMBL" id="CP027059">
    <property type="protein sequence ID" value="UQZ84690.1"/>
    <property type="molecule type" value="Genomic_DNA"/>
</dbReference>
<evidence type="ECO:0000256" key="3">
    <source>
        <dbReference type="ARBA" id="ARBA00023163"/>
    </source>
</evidence>
<keyword evidence="3" id="KW-0804">Transcription</keyword>
<accession>A0ABY4RR61</accession>
<keyword evidence="6" id="KW-0675">Receptor</keyword>
<dbReference type="InterPro" id="IPR050109">
    <property type="entry name" value="HTH-type_TetR-like_transc_reg"/>
</dbReference>
<dbReference type="PROSITE" id="PS50977">
    <property type="entry name" value="HTH_TETR_2"/>
    <property type="match status" value="1"/>
</dbReference>
<dbReference type="RefSeq" id="WP_249860431.1">
    <property type="nucleotide sequence ID" value="NZ_CP027059.1"/>
</dbReference>
<organism evidence="6 7">
    <name type="scientific">Paenibacillus konkukensis</name>
    <dbReference type="NCBI Taxonomy" id="2020716"/>
    <lineage>
        <taxon>Bacteria</taxon>
        <taxon>Bacillati</taxon>
        <taxon>Bacillota</taxon>
        <taxon>Bacilli</taxon>
        <taxon>Bacillales</taxon>
        <taxon>Paenibacillaceae</taxon>
        <taxon>Paenibacillus</taxon>
    </lineage>
</organism>
<feature type="DNA-binding region" description="H-T-H motif" evidence="4">
    <location>
        <begin position="26"/>
        <end position="45"/>
    </location>
</feature>
<dbReference type="SUPFAM" id="SSF46689">
    <property type="entry name" value="Homeodomain-like"/>
    <property type="match status" value="1"/>
</dbReference>
<name>A0ABY4RR61_9BACL</name>
<protein>
    <submittedName>
        <fullName evidence="6">A-factor receptor protein</fullName>
    </submittedName>
</protein>
<dbReference type="SUPFAM" id="SSF48498">
    <property type="entry name" value="Tetracyclin repressor-like, C-terminal domain"/>
    <property type="match status" value="1"/>
</dbReference>
<reference evidence="6" key="2">
    <citation type="journal article" date="2021" name="J Anim Sci Technol">
        <title>Complete genome sequence of Paenibacillus konkukensis sp. nov. SK3146 as a potential probiotic strain.</title>
        <authorList>
            <person name="Jung H.I."/>
            <person name="Park S."/>
            <person name="Niu K.M."/>
            <person name="Lee S.W."/>
            <person name="Kothari D."/>
            <person name="Yi K.J."/>
            <person name="Kim S.K."/>
        </authorList>
    </citation>
    <scope>NUCLEOTIDE SEQUENCE</scope>
    <source>
        <strain evidence="6">SK3146</strain>
    </source>
</reference>
<dbReference type="Gene3D" id="1.10.10.60">
    <property type="entry name" value="Homeodomain-like"/>
    <property type="match status" value="1"/>
</dbReference>
<evidence type="ECO:0000259" key="5">
    <source>
        <dbReference type="PROSITE" id="PS50977"/>
    </source>
</evidence>
<dbReference type="Pfam" id="PF00440">
    <property type="entry name" value="TetR_N"/>
    <property type="match status" value="1"/>
</dbReference>
<keyword evidence="7" id="KW-1185">Reference proteome</keyword>
<evidence type="ECO:0000313" key="6">
    <source>
        <dbReference type="EMBL" id="UQZ84690.1"/>
    </source>
</evidence>
<dbReference type="PRINTS" id="PR00455">
    <property type="entry name" value="HTHTETR"/>
</dbReference>
<evidence type="ECO:0000313" key="7">
    <source>
        <dbReference type="Proteomes" id="UP001057134"/>
    </source>
</evidence>
<proteinExistence type="predicted"/>
<feature type="domain" description="HTH tetR-type" evidence="5">
    <location>
        <begin position="3"/>
        <end position="63"/>
    </location>
</feature>
<evidence type="ECO:0000256" key="1">
    <source>
        <dbReference type="ARBA" id="ARBA00023015"/>
    </source>
</evidence>
<dbReference type="Proteomes" id="UP001057134">
    <property type="component" value="Chromosome"/>
</dbReference>
<keyword evidence="2 4" id="KW-0238">DNA-binding</keyword>
<dbReference type="InterPro" id="IPR009057">
    <property type="entry name" value="Homeodomain-like_sf"/>
</dbReference>
<evidence type="ECO:0000256" key="4">
    <source>
        <dbReference type="PROSITE-ProRule" id="PRU00335"/>
    </source>
</evidence>
<keyword evidence="1" id="KW-0805">Transcription regulation</keyword>
<gene>
    <name evidence="6" type="primary">arpA</name>
    <name evidence="6" type="ORF">SK3146_03945</name>
</gene>